<dbReference type="GO" id="GO:0005886">
    <property type="term" value="C:plasma membrane"/>
    <property type="evidence" value="ECO:0007669"/>
    <property type="project" value="UniProtKB-SubCell"/>
</dbReference>
<evidence type="ECO:0000256" key="10">
    <source>
        <dbReference type="ARBA" id="ARBA00022984"/>
    </source>
</evidence>
<reference evidence="17 18" key="1">
    <citation type="submission" date="2017-06" db="EMBL/GenBank/DDBJ databases">
        <title>Genome sequencing of cyanobaciteial culture collection at National Institute for Environmental Studies (NIES).</title>
        <authorList>
            <person name="Hirose Y."/>
            <person name="Shimura Y."/>
            <person name="Fujisawa T."/>
            <person name="Nakamura Y."/>
            <person name="Kawachi M."/>
        </authorList>
    </citation>
    <scope>NUCLEOTIDE SEQUENCE [LARGE SCALE GENOMIC DNA]</scope>
    <source>
        <strain evidence="17 18">NIES-2135</strain>
        <plasmid evidence="18">Plasmid Plasmid1 dna</plasmid>
    </source>
</reference>
<keyword evidence="4" id="KW-1003">Cell membrane</keyword>
<evidence type="ECO:0000256" key="12">
    <source>
        <dbReference type="ARBA" id="ARBA00023136"/>
    </source>
</evidence>
<evidence type="ECO:0000313" key="17">
    <source>
        <dbReference type="EMBL" id="BAY59370.1"/>
    </source>
</evidence>
<keyword evidence="9" id="KW-0133">Cell shape</keyword>
<evidence type="ECO:0000256" key="9">
    <source>
        <dbReference type="ARBA" id="ARBA00022960"/>
    </source>
</evidence>
<keyword evidence="6" id="KW-0645">Protease</keyword>
<dbReference type="Gene3D" id="3.30.1390.30">
    <property type="entry name" value="Penicillin-binding protein 2a, domain 3"/>
    <property type="match status" value="1"/>
</dbReference>
<dbReference type="GO" id="GO:0008360">
    <property type="term" value="P:regulation of cell shape"/>
    <property type="evidence" value="ECO:0007669"/>
    <property type="project" value="UniProtKB-KW"/>
</dbReference>
<evidence type="ECO:0000256" key="3">
    <source>
        <dbReference type="ARBA" id="ARBA00007171"/>
    </source>
</evidence>
<gene>
    <name evidence="17" type="ORF">NIES2135_62470</name>
</gene>
<geneLocation type="plasmid" evidence="17">
    <name>plasmid1</name>
</geneLocation>
<dbReference type="GO" id="GO:0071555">
    <property type="term" value="P:cell wall organization"/>
    <property type="evidence" value="ECO:0007669"/>
    <property type="project" value="UniProtKB-KW"/>
</dbReference>
<dbReference type="SUPFAM" id="SSF56519">
    <property type="entry name" value="Penicillin binding protein dimerisation domain"/>
    <property type="match status" value="1"/>
</dbReference>
<dbReference type="Gene3D" id="3.90.1310.10">
    <property type="entry name" value="Penicillin-binding protein 2a (Domain 2)"/>
    <property type="match status" value="1"/>
</dbReference>
<feature type="domain" description="Penicillin-binding protein dimerisation" evidence="16">
    <location>
        <begin position="77"/>
        <end position="245"/>
    </location>
</feature>
<dbReference type="GO" id="GO:0008658">
    <property type="term" value="F:penicillin binding"/>
    <property type="evidence" value="ECO:0007669"/>
    <property type="project" value="InterPro"/>
</dbReference>
<evidence type="ECO:0000259" key="16">
    <source>
        <dbReference type="Pfam" id="PF03717"/>
    </source>
</evidence>
<dbReference type="AlphaFoldDB" id="A0A1Z4JRM5"/>
<dbReference type="EMBL" id="AP018204">
    <property type="protein sequence ID" value="BAY59370.1"/>
    <property type="molecule type" value="Genomic_DNA"/>
</dbReference>
<keyword evidence="12" id="KW-0472">Membrane</keyword>
<feature type="region of interest" description="Disordered" evidence="14">
    <location>
        <begin position="524"/>
        <end position="550"/>
    </location>
</feature>
<feature type="domain" description="Penicillin-binding protein transpeptidase" evidence="15">
    <location>
        <begin position="278"/>
        <end position="592"/>
    </location>
</feature>
<dbReference type="NCBIfam" id="TIGR03423">
    <property type="entry name" value="pbp2_mrdA"/>
    <property type="match status" value="1"/>
</dbReference>
<dbReference type="InterPro" id="IPR005311">
    <property type="entry name" value="PBP_dimer"/>
</dbReference>
<evidence type="ECO:0000256" key="8">
    <source>
        <dbReference type="ARBA" id="ARBA00022801"/>
    </source>
</evidence>
<dbReference type="Proteomes" id="UP000217895">
    <property type="component" value="Plasmid Plasmid1 dna"/>
</dbReference>
<keyword evidence="11" id="KW-1133">Transmembrane helix</keyword>
<dbReference type="InterPro" id="IPR050515">
    <property type="entry name" value="Beta-lactam/transpept"/>
</dbReference>
<name>A0A1Z4JRM5_LEPBY</name>
<evidence type="ECO:0000256" key="4">
    <source>
        <dbReference type="ARBA" id="ARBA00022475"/>
    </source>
</evidence>
<comment type="similarity">
    <text evidence="3">Belongs to the transpeptidase family.</text>
</comment>
<keyword evidence="13" id="KW-0961">Cell wall biogenesis/degradation</keyword>
<evidence type="ECO:0000259" key="15">
    <source>
        <dbReference type="Pfam" id="PF00905"/>
    </source>
</evidence>
<dbReference type="InterPro" id="IPR017790">
    <property type="entry name" value="Penicillin-binding_protein_2"/>
</dbReference>
<evidence type="ECO:0000256" key="5">
    <source>
        <dbReference type="ARBA" id="ARBA00022519"/>
    </source>
</evidence>
<keyword evidence="18" id="KW-1185">Reference proteome</keyword>
<dbReference type="GO" id="GO:0009002">
    <property type="term" value="F:serine-type D-Ala-D-Ala carboxypeptidase activity"/>
    <property type="evidence" value="ECO:0007669"/>
    <property type="project" value="InterPro"/>
</dbReference>
<dbReference type="InterPro" id="IPR036138">
    <property type="entry name" value="PBP_dimer_sf"/>
</dbReference>
<dbReference type="PANTHER" id="PTHR30627:SF2">
    <property type="entry name" value="PEPTIDOGLYCAN D,D-TRANSPEPTIDASE MRDA"/>
    <property type="match status" value="1"/>
</dbReference>
<dbReference type="GO" id="GO:0009252">
    <property type="term" value="P:peptidoglycan biosynthetic process"/>
    <property type="evidence" value="ECO:0007669"/>
    <property type="project" value="UniProtKB-KW"/>
</dbReference>
<evidence type="ECO:0000256" key="7">
    <source>
        <dbReference type="ARBA" id="ARBA00022692"/>
    </source>
</evidence>
<keyword evidence="8" id="KW-0378">Hydrolase</keyword>
<protein>
    <submittedName>
        <fullName evidence="17">Penicillin-binding protein 2</fullName>
    </submittedName>
</protein>
<dbReference type="Pfam" id="PF00905">
    <property type="entry name" value="Transpeptidase"/>
    <property type="match status" value="1"/>
</dbReference>
<dbReference type="InterPro" id="IPR012338">
    <property type="entry name" value="Beta-lactam/transpept-like"/>
</dbReference>
<dbReference type="Gene3D" id="3.40.710.10">
    <property type="entry name" value="DD-peptidase/beta-lactamase superfamily"/>
    <property type="match status" value="1"/>
</dbReference>
<evidence type="ECO:0000256" key="11">
    <source>
        <dbReference type="ARBA" id="ARBA00022989"/>
    </source>
</evidence>
<dbReference type="Pfam" id="PF03717">
    <property type="entry name" value="PBP_dimer"/>
    <property type="match status" value="1"/>
</dbReference>
<sequence>MTKFLSSSTRRFDWVHSRVQKTAIRRKRKAVILMLLTALILLGGLGGRLFYVQIVQGKYYAQLAQQNRVRLISTREERGRILDRKGRILAGSKLSYLVALQPSAHKPAEWNTILSRLSKVLDITTDTLQQHLKQAANRSQWAVVVKRGINAAEVTRIKEQLSNFQGVEVRQDLMRVYPNGTLAAHVLGYVGEIDAETMKARQNQDYHFGDLIGKAGIEAAYELQLRGQQGGQQVEVNGVGQIIKKLADKPAQPGQEIQLTLDLELQKAAETALGDRVGAIVALNPNTGEVLAMASRPDFDPNLFTKRISPQAWQQLQAKQFPFVNRALQAYPPASTFKVITAIAALESGKYSANTVLDTYPYLSIGGSQIWESNRSGFGRVGFVDALAWSSNTFFSQVAVGIGASPILDWARRFGMGQNTGVELSAEEAHGFVPDPDWKQKQLKERWYAGDTINTSIGQGMMQVTPLQAAIMFAAVGNGGYRVQPFLVKKNPAISVRQQKKSLNLKPETLRVLQAGLRSVVSKGTGQALNETRLPPVSGKSGTAEDPPRPTHAWFGAYAPSDKPEIVVVAFAENAGGGGGAIAAPMVRQVMETYFKTKQSDTGMERSE</sequence>
<dbReference type="PANTHER" id="PTHR30627">
    <property type="entry name" value="PEPTIDOGLYCAN D,D-TRANSPEPTIDASE"/>
    <property type="match status" value="1"/>
</dbReference>
<keyword evidence="17" id="KW-0614">Plasmid</keyword>
<dbReference type="GO" id="GO:0006508">
    <property type="term" value="P:proteolysis"/>
    <property type="evidence" value="ECO:0007669"/>
    <property type="project" value="UniProtKB-KW"/>
</dbReference>
<evidence type="ECO:0000256" key="2">
    <source>
        <dbReference type="ARBA" id="ARBA00004236"/>
    </source>
</evidence>
<evidence type="ECO:0000313" key="18">
    <source>
        <dbReference type="Proteomes" id="UP000217895"/>
    </source>
</evidence>
<evidence type="ECO:0000256" key="1">
    <source>
        <dbReference type="ARBA" id="ARBA00004167"/>
    </source>
</evidence>
<organism evidence="17 18">
    <name type="scientific">Leptolyngbya boryana NIES-2135</name>
    <dbReference type="NCBI Taxonomy" id="1973484"/>
    <lineage>
        <taxon>Bacteria</taxon>
        <taxon>Bacillati</taxon>
        <taxon>Cyanobacteriota</taxon>
        <taxon>Cyanophyceae</taxon>
        <taxon>Leptolyngbyales</taxon>
        <taxon>Leptolyngbyaceae</taxon>
        <taxon>Leptolyngbya group</taxon>
        <taxon>Leptolyngbya</taxon>
    </lineage>
</organism>
<keyword evidence="10" id="KW-0573">Peptidoglycan synthesis</keyword>
<evidence type="ECO:0000256" key="14">
    <source>
        <dbReference type="SAM" id="MobiDB-lite"/>
    </source>
</evidence>
<keyword evidence="7" id="KW-0812">Transmembrane</keyword>
<accession>A0A1Z4JRM5</accession>
<keyword evidence="5" id="KW-0997">Cell inner membrane</keyword>
<evidence type="ECO:0000256" key="6">
    <source>
        <dbReference type="ARBA" id="ARBA00022670"/>
    </source>
</evidence>
<evidence type="ECO:0000256" key="13">
    <source>
        <dbReference type="ARBA" id="ARBA00023316"/>
    </source>
</evidence>
<dbReference type="GO" id="GO:0071972">
    <property type="term" value="F:peptidoglycan L,D-transpeptidase activity"/>
    <property type="evidence" value="ECO:0007669"/>
    <property type="project" value="TreeGrafter"/>
</dbReference>
<comment type="subcellular location">
    <subcellularLocation>
        <location evidence="2">Cell membrane</location>
    </subcellularLocation>
    <subcellularLocation>
        <location evidence="1">Membrane</location>
        <topology evidence="1">Single-pass membrane protein</topology>
    </subcellularLocation>
</comment>
<dbReference type="InterPro" id="IPR001460">
    <property type="entry name" value="PCN-bd_Tpept"/>
</dbReference>
<proteinExistence type="inferred from homology"/>
<dbReference type="SUPFAM" id="SSF56601">
    <property type="entry name" value="beta-lactamase/transpeptidase-like"/>
    <property type="match status" value="1"/>
</dbReference>